<reference evidence="1" key="1">
    <citation type="submission" date="2022-04" db="EMBL/GenBank/DDBJ databases">
        <title>Genome of the entomopathogenic fungus Entomophthora muscae.</title>
        <authorList>
            <person name="Elya C."/>
            <person name="Lovett B.R."/>
            <person name="Lee E."/>
            <person name="Macias A.M."/>
            <person name="Hajek A.E."/>
            <person name="De Bivort B.L."/>
            <person name="Kasson M.T."/>
            <person name="De Fine Licht H.H."/>
            <person name="Stajich J.E."/>
        </authorList>
    </citation>
    <scope>NUCLEOTIDE SEQUENCE</scope>
    <source>
        <strain evidence="1">Berkeley</strain>
    </source>
</reference>
<comment type="caution">
    <text evidence="1">The sequence shown here is derived from an EMBL/GenBank/DDBJ whole genome shotgun (WGS) entry which is preliminary data.</text>
</comment>
<gene>
    <name evidence="1" type="ORF">DSO57_1018371</name>
</gene>
<name>A0ACC2T4D3_9FUNG</name>
<protein>
    <submittedName>
        <fullName evidence="1">Uncharacterized protein</fullName>
    </submittedName>
</protein>
<proteinExistence type="predicted"/>
<dbReference type="Proteomes" id="UP001165960">
    <property type="component" value="Unassembled WGS sequence"/>
</dbReference>
<sequence>MTPPPIPRPDRPLEPPLPPRPPLPNCLEIGGLHSPKLRTLVPAWSVCLLHYQVSTHSMVGLTRGLGHPSPEPPNAPTYDWFPDRQGPFPGQAGDCTGWLAGLESWQSSPHASPLQALYSWEGSSPLPSVSLLWHAFSAQLVHMG</sequence>
<accession>A0ACC2T4D3</accession>
<evidence type="ECO:0000313" key="1">
    <source>
        <dbReference type="EMBL" id="KAJ9069451.1"/>
    </source>
</evidence>
<keyword evidence="2" id="KW-1185">Reference proteome</keyword>
<dbReference type="EMBL" id="QTSX02003630">
    <property type="protein sequence ID" value="KAJ9069451.1"/>
    <property type="molecule type" value="Genomic_DNA"/>
</dbReference>
<organism evidence="1 2">
    <name type="scientific">Entomophthora muscae</name>
    <dbReference type="NCBI Taxonomy" id="34485"/>
    <lineage>
        <taxon>Eukaryota</taxon>
        <taxon>Fungi</taxon>
        <taxon>Fungi incertae sedis</taxon>
        <taxon>Zoopagomycota</taxon>
        <taxon>Entomophthoromycotina</taxon>
        <taxon>Entomophthoromycetes</taxon>
        <taxon>Entomophthorales</taxon>
        <taxon>Entomophthoraceae</taxon>
        <taxon>Entomophthora</taxon>
    </lineage>
</organism>
<evidence type="ECO:0000313" key="2">
    <source>
        <dbReference type="Proteomes" id="UP001165960"/>
    </source>
</evidence>